<dbReference type="NCBIfam" id="TIGR01727">
    <property type="entry name" value="oligo_HPY"/>
    <property type="match status" value="2"/>
</dbReference>
<keyword evidence="4" id="KW-1003">Cell membrane</keyword>
<dbReference type="FunFam" id="3.40.50.300:FF:000016">
    <property type="entry name" value="Oligopeptide ABC transporter ATP-binding component"/>
    <property type="match status" value="2"/>
</dbReference>
<dbReference type="GO" id="GO:0016887">
    <property type="term" value="F:ATP hydrolysis activity"/>
    <property type="evidence" value="ECO:0007669"/>
    <property type="project" value="InterPro"/>
</dbReference>
<dbReference type="EMBL" id="FZNM01000006">
    <property type="protein sequence ID" value="SNR50046.1"/>
    <property type="molecule type" value="Genomic_DNA"/>
</dbReference>
<keyword evidence="7" id="KW-0472">Membrane</keyword>
<evidence type="ECO:0000259" key="9">
    <source>
        <dbReference type="PROSITE" id="PS50893"/>
    </source>
</evidence>
<evidence type="ECO:0000256" key="2">
    <source>
        <dbReference type="ARBA" id="ARBA00005417"/>
    </source>
</evidence>
<dbReference type="PROSITE" id="PS00211">
    <property type="entry name" value="ABC_TRANSPORTER_1"/>
    <property type="match status" value="2"/>
</dbReference>
<dbReference type="SMART" id="SM00382">
    <property type="entry name" value="AAA"/>
    <property type="match status" value="2"/>
</dbReference>
<dbReference type="PANTHER" id="PTHR43297">
    <property type="entry name" value="OLIGOPEPTIDE TRANSPORT ATP-BINDING PROTEIN APPD"/>
    <property type="match status" value="1"/>
</dbReference>
<dbReference type="GO" id="GO:0015833">
    <property type="term" value="P:peptide transport"/>
    <property type="evidence" value="ECO:0007669"/>
    <property type="project" value="InterPro"/>
</dbReference>
<feature type="domain" description="ABC transporter" evidence="9">
    <location>
        <begin position="345"/>
        <end position="598"/>
    </location>
</feature>
<evidence type="ECO:0000256" key="6">
    <source>
        <dbReference type="ARBA" id="ARBA00022840"/>
    </source>
</evidence>
<dbReference type="InterPro" id="IPR003439">
    <property type="entry name" value="ABC_transporter-like_ATP-bd"/>
</dbReference>
<protein>
    <submittedName>
        <fullName evidence="10">Peptide/nickel transport system ATP-binding protein</fullName>
    </submittedName>
</protein>
<dbReference type="Gene3D" id="3.40.50.300">
    <property type="entry name" value="P-loop containing nucleotide triphosphate hydrolases"/>
    <property type="match status" value="2"/>
</dbReference>
<evidence type="ECO:0000256" key="5">
    <source>
        <dbReference type="ARBA" id="ARBA00022741"/>
    </source>
</evidence>
<dbReference type="Proteomes" id="UP000198409">
    <property type="component" value="Unassembled WGS sequence"/>
</dbReference>
<keyword evidence="5" id="KW-0547">Nucleotide-binding</keyword>
<comment type="similarity">
    <text evidence="2">Belongs to the ABC transporter superfamily.</text>
</comment>
<dbReference type="AlphaFoldDB" id="A0A238WU08"/>
<dbReference type="GO" id="GO:0005524">
    <property type="term" value="F:ATP binding"/>
    <property type="evidence" value="ECO:0007669"/>
    <property type="project" value="UniProtKB-KW"/>
</dbReference>
<dbReference type="InterPro" id="IPR013563">
    <property type="entry name" value="Oligopep_ABC_C"/>
</dbReference>
<evidence type="ECO:0000256" key="1">
    <source>
        <dbReference type="ARBA" id="ARBA00004417"/>
    </source>
</evidence>
<reference evidence="11" key="1">
    <citation type="submission" date="2017-06" db="EMBL/GenBank/DDBJ databases">
        <authorList>
            <person name="Varghese N."/>
            <person name="Submissions S."/>
        </authorList>
    </citation>
    <scope>NUCLEOTIDE SEQUENCE [LARGE SCALE GENOMIC DNA]</scope>
    <source>
        <strain evidence="11">DSM 26170</strain>
    </source>
</reference>
<evidence type="ECO:0000313" key="11">
    <source>
        <dbReference type="Proteomes" id="UP000198409"/>
    </source>
</evidence>
<dbReference type="InterPro" id="IPR027417">
    <property type="entry name" value="P-loop_NTPase"/>
</dbReference>
<dbReference type="NCBIfam" id="NF007739">
    <property type="entry name" value="PRK10419.1"/>
    <property type="match status" value="2"/>
</dbReference>
<dbReference type="InterPro" id="IPR017871">
    <property type="entry name" value="ABC_transporter-like_CS"/>
</dbReference>
<sequence length="688" mass="73947">MALLDIRGLSVRFRTGDGTVQAVNGLDLTLRAGETLGIVGESGSGKSQLAFAIMGLLARNGTATGRVLFDGQDILNAPPRILNRIRAERIAMIFQDPMTSLNPYMRVSDQMAEVLVMHKGLTQHAALAESVRMLDAVGIPDARGRIGLYPHEFSGGMRQRVMIAMALLCRPQLLIADEPTTALDVTVQAQIMALLSDLQRDFGMAMMLITHDLGIVAGACERVGVMYGGRIRESGPTDAIFADPAHPYTQGLLSAIPRIDAQAGDMATIPGQPPDMTCPPPGCAFAPRCAFRRAVCDSLPPPLEAFAEGRGRACFASLEEVRVGRPDPSTPRDPARPTQPDRHLLNVSDLRVTFQIRGAGVLPWARARNLHAVNGVDFTLNAGETLGVVGESGCGKSTLARALVGLVPATGRAAWIDGRNLIGLSPRGMQPYRSDIQMVFQDPLASLNPRMTVGQIIAEPLTTHRPSLGRAAVKDRVKAMMDKVGLLPNQINRYPHEFSGGQCQRIGIARALIVEPRLVICDEPVSALDVSIQAQVINLLVRLQDDLRLSLIFIAHDLAVVRHVSDRVMVLYLGKVMEIAPVGDLYATPLHPYTQALLSAVPVPDPGHDPALTAVPLRGDLPSPSDPPSGCVFRTRCPRAQPRCAAEAPLLQGLRHRTACHFPGPLTDQEIARARNAGAERPAVSSLP</sequence>
<comment type="subcellular location">
    <subcellularLocation>
        <location evidence="1">Cell inner membrane</location>
        <topology evidence="1">Peripheral membrane protein</topology>
    </subcellularLocation>
</comment>
<dbReference type="InterPro" id="IPR003593">
    <property type="entry name" value="AAA+_ATPase"/>
</dbReference>
<dbReference type="SUPFAM" id="SSF52540">
    <property type="entry name" value="P-loop containing nucleoside triphosphate hydrolases"/>
    <property type="match status" value="2"/>
</dbReference>
<organism evidence="10 11">
    <name type="scientific">Paracoccus sediminis</name>
    <dbReference type="NCBI Taxonomy" id="1214787"/>
    <lineage>
        <taxon>Bacteria</taxon>
        <taxon>Pseudomonadati</taxon>
        <taxon>Pseudomonadota</taxon>
        <taxon>Alphaproteobacteria</taxon>
        <taxon>Rhodobacterales</taxon>
        <taxon>Paracoccaceae</taxon>
        <taxon>Paracoccus</taxon>
    </lineage>
</organism>
<evidence type="ECO:0000256" key="8">
    <source>
        <dbReference type="SAM" id="MobiDB-lite"/>
    </source>
</evidence>
<name>A0A238WU08_9RHOB</name>
<dbReference type="GO" id="GO:0005886">
    <property type="term" value="C:plasma membrane"/>
    <property type="evidence" value="ECO:0007669"/>
    <property type="project" value="UniProtKB-SubCell"/>
</dbReference>
<proteinExistence type="inferred from homology"/>
<evidence type="ECO:0000313" key="10">
    <source>
        <dbReference type="EMBL" id="SNR50046.1"/>
    </source>
</evidence>
<accession>A0A238WU08</accession>
<feature type="region of interest" description="Disordered" evidence="8">
    <location>
        <begin position="322"/>
        <end position="341"/>
    </location>
</feature>
<keyword evidence="3" id="KW-0813">Transport</keyword>
<dbReference type="PROSITE" id="PS50893">
    <property type="entry name" value="ABC_TRANSPORTER_2"/>
    <property type="match status" value="2"/>
</dbReference>
<evidence type="ECO:0000256" key="3">
    <source>
        <dbReference type="ARBA" id="ARBA00022448"/>
    </source>
</evidence>
<dbReference type="GO" id="GO:0055085">
    <property type="term" value="P:transmembrane transport"/>
    <property type="evidence" value="ECO:0007669"/>
    <property type="project" value="UniProtKB-ARBA"/>
</dbReference>
<dbReference type="NCBIfam" id="NF008453">
    <property type="entry name" value="PRK11308.1"/>
    <property type="match status" value="2"/>
</dbReference>
<dbReference type="PANTHER" id="PTHR43297:SF7">
    <property type="entry name" value="D,D-DIPEPTIDE TRANSPORT ATP-BINDING PROTEIN DDPD-RELATED"/>
    <property type="match status" value="1"/>
</dbReference>
<dbReference type="RefSeq" id="WP_141133730.1">
    <property type="nucleotide sequence ID" value="NZ_FZNM01000006.1"/>
</dbReference>
<evidence type="ECO:0000256" key="7">
    <source>
        <dbReference type="ARBA" id="ARBA00023136"/>
    </source>
</evidence>
<gene>
    <name evidence="10" type="ORF">SAMN06265378_10649</name>
</gene>
<evidence type="ECO:0000256" key="4">
    <source>
        <dbReference type="ARBA" id="ARBA00022475"/>
    </source>
</evidence>
<dbReference type="CDD" id="cd03257">
    <property type="entry name" value="ABC_NikE_OppD_transporters"/>
    <property type="match status" value="2"/>
</dbReference>
<dbReference type="Pfam" id="PF08352">
    <property type="entry name" value="oligo_HPY"/>
    <property type="match status" value="2"/>
</dbReference>
<keyword evidence="6 10" id="KW-0067">ATP-binding</keyword>
<feature type="domain" description="ABC transporter" evidence="9">
    <location>
        <begin position="6"/>
        <end position="253"/>
    </location>
</feature>
<dbReference type="InterPro" id="IPR050388">
    <property type="entry name" value="ABC_Ni/Peptide_Import"/>
</dbReference>
<dbReference type="Pfam" id="PF00005">
    <property type="entry name" value="ABC_tran"/>
    <property type="match status" value="2"/>
</dbReference>